<protein>
    <submittedName>
        <fullName evidence="1">Uncharacterized protein</fullName>
    </submittedName>
</protein>
<sequence>MKTVSVLGMVHEMHETEFKDHYSLKEVDTVIRRFKPDVILAELWPGEDYRNLPDFKLEYKQCIYPLAQELDIKVLPVDYGSPKYYKNFRKWEKDKHSLVEMGEVKQELYHKVDDVIFSSIPKIFKSAKEINSEACNDIMQVLMDIDHLWFFKNQADLDFWEKHNEENYNRIMESIRNSNDERFLITFGLQHKYWFERKLKKETGIEFEAITHYCD</sequence>
<dbReference type="AlphaFoldDB" id="A0AA43XN04"/>
<dbReference type="RefSeq" id="WP_160723628.1">
    <property type="nucleotide sequence ID" value="NZ_SUMG01000046.1"/>
</dbReference>
<dbReference type="EMBL" id="SUMG01000046">
    <property type="protein sequence ID" value="NBG89695.1"/>
    <property type="molecule type" value="Genomic_DNA"/>
</dbReference>
<gene>
    <name evidence="1" type="ORF">ISALK_14510</name>
</gene>
<dbReference type="Proteomes" id="UP000449710">
    <property type="component" value="Unassembled WGS sequence"/>
</dbReference>
<reference evidence="1 2" key="1">
    <citation type="submission" date="2019-04" db="EMBL/GenBank/DDBJ databases">
        <title>Isachenkonia alkalipeptolytica gen. nov. sp. nov. a new anaerobic, alkiliphilic organothrophic bacterium capable to reduce synthesized ferrihydrite isolated from a soda lake.</title>
        <authorList>
            <person name="Toshchakov S.V."/>
            <person name="Zavarzina D.G."/>
            <person name="Zhilina T.N."/>
            <person name="Kostrikina N.A."/>
            <person name="Kublanov I.V."/>
        </authorList>
    </citation>
    <scope>NUCLEOTIDE SEQUENCE [LARGE SCALE GENOMIC DNA]</scope>
    <source>
        <strain evidence="1 2">Z-1701</strain>
    </source>
</reference>
<proteinExistence type="predicted"/>
<name>A0AA43XN04_9CLOT</name>
<keyword evidence="2" id="KW-1185">Reference proteome</keyword>
<evidence type="ECO:0000313" key="2">
    <source>
        <dbReference type="Proteomes" id="UP000449710"/>
    </source>
</evidence>
<comment type="caution">
    <text evidence="1">The sequence shown here is derived from an EMBL/GenBank/DDBJ whole genome shotgun (WGS) entry which is preliminary data.</text>
</comment>
<evidence type="ECO:0000313" key="1">
    <source>
        <dbReference type="EMBL" id="NBG89695.1"/>
    </source>
</evidence>
<accession>A0AA43XN04</accession>
<organism evidence="1 2">
    <name type="scientific">Isachenkonia alkalipeptolytica</name>
    <dbReference type="NCBI Taxonomy" id="2565777"/>
    <lineage>
        <taxon>Bacteria</taxon>
        <taxon>Bacillati</taxon>
        <taxon>Bacillota</taxon>
        <taxon>Clostridia</taxon>
        <taxon>Eubacteriales</taxon>
        <taxon>Clostridiaceae</taxon>
        <taxon>Isachenkonia</taxon>
    </lineage>
</organism>